<reference evidence="2" key="2">
    <citation type="journal article" date="2023" name="Microbiol Resour">
        <title>Decontamination and Annotation of the Draft Genome Sequence of the Oomycete Lagenidium giganteum ARSEF 373.</title>
        <authorList>
            <person name="Morgan W.R."/>
            <person name="Tartar A."/>
        </authorList>
    </citation>
    <scope>NUCLEOTIDE SEQUENCE</scope>
    <source>
        <strain evidence="2">ARSEF 373</strain>
    </source>
</reference>
<organism evidence="2 3">
    <name type="scientific">Lagenidium giganteum</name>
    <dbReference type="NCBI Taxonomy" id="4803"/>
    <lineage>
        <taxon>Eukaryota</taxon>
        <taxon>Sar</taxon>
        <taxon>Stramenopiles</taxon>
        <taxon>Oomycota</taxon>
        <taxon>Peronosporomycetes</taxon>
        <taxon>Pythiales</taxon>
        <taxon>Pythiaceae</taxon>
    </lineage>
</organism>
<sequence>MTSPLRTDIAQLQELTRKVQEERDRVREENDELRQALSEERGKREALEGDLQVKELSVLHLQQRLKEREQSSAERLLLLEKELEEEKSMHKVTAMGRNVAANKNTTLSNEIRRLESKLRKQGQHNDELATEVEALREHIRSIAAERDGVVAKTEGDAKRVRELWEHIVQEHEAQTTSLRREVEASNEAQAQAQKALQECQQKLLVAQQTIEHAHKDNAKAIDLERKLEAMRGEAQQKDDASTELKLKIQDLENRVLMAQERQHQAQKSELRAKEELSVMMQQLEDKTEALLALKTEFSDLLDKYEHIAEVNKQQRRHDQAAHHRKLQQLRRSKKHAEEIAGMRKKEIHECKRVIHSIDNKLNDLNAKNKAADMNTWSLNGVPKQQPKSLSIYRH</sequence>
<evidence type="ECO:0000313" key="3">
    <source>
        <dbReference type="Proteomes" id="UP001146120"/>
    </source>
</evidence>
<reference evidence="2" key="1">
    <citation type="submission" date="2022-11" db="EMBL/GenBank/DDBJ databases">
        <authorList>
            <person name="Morgan W.R."/>
            <person name="Tartar A."/>
        </authorList>
    </citation>
    <scope>NUCLEOTIDE SEQUENCE</scope>
    <source>
        <strain evidence="2">ARSEF 373</strain>
    </source>
</reference>
<keyword evidence="3" id="KW-1185">Reference proteome</keyword>
<accession>A0AAV2YZF2</accession>
<comment type="caution">
    <text evidence="2">The sequence shown here is derived from an EMBL/GenBank/DDBJ whole genome shotgun (WGS) entry which is preliminary data.</text>
</comment>
<evidence type="ECO:0000313" key="2">
    <source>
        <dbReference type="EMBL" id="DAZ99183.1"/>
    </source>
</evidence>
<evidence type="ECO:0000256" key="1">
    <source>
        <dbReference type="SAM" id="MobiDB-lite"/>
    </source>
</evidence>
<proteinExistence type="predicted"/>
<protein>
    <submittedName>
        <fullName evidence="2">Uncharacterized protein</fullName>
    </submittedName>
</protein>
<name>A0AAV2YZF2_9STRA</name>
<feature type="region of interest" description="Disordered" evidence="1">
    <location>
        <begin position="19"/>
        <end position="45"/>
    </location>
</feature>
<gene>
    <name evidence="2" type="ORF">N0F65_008216</name>
</gene>
<dbReference type="AlphaFoldDB" id="A0AAV2YZF2"/>
<dbReference type="EMBL" id="DAKRPA010000088">
    <property type="protein sequence ID" value="DAZ99183.1"/>
    <property type="molecule type" value="Genomic_DNA"/>
</dbReference>
<dbReference type="Proteomes" id="UP001146120">
    <property type="component" value="Unassembled WGS sequence"/>
</dbReference>